<dbReference type="GO" id="GO:0022857">
    <property type="term" value="F:transmembrane transporter activity"/>
    <property type="evidence" value="ECO:0007669"/>
    <property type="project" value="InterPro"/>
</dbReference>
<keyword evidence="4" id="KW-1133">Transmembrane helix</keyword>
<evidence type="ECO:0000256" key="1">
    <source>
        <dbReference type="ARBA" id="ARBA00004141"/>
    </source>
</evidence>
<comment type="similarity">
    <text evidence="2">Belongs to the major facilitator superfamily. Monocarboxylate porter (TC 2.A.1.13) family.</text>
</comment>
<gene>
    <name evidence="6" type="ORF">BDA99DRAFT_483922</name>
</gene>
<feature type="transmembrane region" description="Helical" evidence="4">
    <location>
        <begin position="432"/>
        <end position="454"/>
    </location>
</feature>
<dbReference type="InterPro" id="IPR050327">
    <property type="entry name" value="Proton-linked_MCT"/>
</dbReference>
<comment type="subcellular location">
    <subcellularLocation>
        <location evidence="1">Membrane</location>
        <topology evidence="1">Multi-pass membrane protein</topology>
    </subcellularLocation>
</comment>
<reference evidence="6" key="1">
    <citation type="journal article" date="2022" name="IScience">
        <title>Evolution of zygomycete secretomes and the origins of terrestrial fungal ecologies.</title>
        <authorList>
            <person name="Chang Y."/>
            <person name="Wang Y."/>
            <person name="Mondo S."/>
            <person name="Ahrendt S."/>
            <person name="Andreopoulos W."/>
            <person name="Barry K."/>
            <person name="Beard J."/>
            <person name="Benny G.L."/>
            <person name="Blankenship S."/>
            <person name="Bonito G."/>
            <person name="Cuomo C."/>
            <person name="Desiro A."/>
            <person name="Gervers K.A."/>
            <person name="Hundley H."/>
            <person name="Kuo A."/>
            <person name="LaButti K."/>
            <person name="Lang B.F."/>
            <person name="Lipzen A."/>
            <person name="O'Donnell K."/>
            <person name="Pangilinan J."/>
            <person name="Reynolds N."/>
            <person name="Sandor L."/>
            <person name="Smith M.E."/>
            <person name="Tsang A."/>
            <person name="Grigoriev I.V."/>
            <person name="Stajich J.E."/>
            <person name="Spatafora J.W."/>
        </authorList>
    </citation>
    <scope>NUCLEOTIDE SEQUENCE</scope>
    <source>
        <strain evidence="6">RSA 2281</strain>
    </source>
</reference>
<evidence type="ECO:0000256" key="3">
    <source>
        <dbReference type="SAM" id="MobiDB-lite"/>
    </source>
</evidence>
<dbReference type="PROSITE" id="PS50850">
    <property type="entry name" value="MFS"/>
    <property type="match status" value="1"/>
</dbReference>
<feature type="domain" description="Major facilitator superfamily (MFS) profile" evidence="5">
    <location>
        <begin position="71"/>
        <end position="459"/>
    </location>
</feature>
<feature type="transmembrane region" description="Helical" evidence="4">
    <location>
        <begin position="366"/>
        <end position="394"/>
    </location>
</feature>
<feature type="transmembrane region" description="Helical" evidence="4">
    <location>
        <begin position="168"/>
        <end position="190"/>
    </location>
</feature>
<evidence type="ECO:0000259" key="5">
    <source>
        <dbReference type="PROSITE" id="PS50850"/>
    </source>
</evidence>
<dbReference type="PANTHER" id="PTHR11360:SF305">
    <property type="entry name" value="MAJOR FACILITATOR SUPERFAMILY (MFS) PROFILE DOMAIN-CONTAINING PROTEIN"/>
    <property type="match status" value="1"/>
</dbReference>
<dbReference type="InterPro" id="IPR011701">
    <property type="entry name" value="MFS"/>
</dbReference>
<comment type="caution">
    <text evidence="6">The sequence shown here is derived from an EMBL/GenBank/DDBJ whole genome shotgun (WGS) entry which is preliminary data.</text>
</comment>
<evidence type="ECO:0000256" key="4">
    <source>
        <dbReference type="SAM" id="Phobius"/>
    </source>
</evidence>
<feature type="transmembrane region" description="Helical" evidence="4">
    <location>
        <begin position="115"/>
        <end position="136"/>
    </location>
</feature>
<evidence type="ECO:0000313" key="7">
    <source>
        <dbReference type="Proteomes" id="UP001209540"/>
    </source>
</evidence>
<reference evidence="6" key="2">
    <citation type="submission" date="2023-02" db="EMBL/GenBank/DDBJ databases">
        <authorList>
            <consortium name="DOE Joint Genome Institute"/>
            <person name="Mondo S.J."/>
            <person name="Chang Y."/>
            <person name="Wang Y."/>
            <person name="Ahrendt S."/>
            <person name="Andreopoulos W."/>
            <person name="Barry K."/>
            <person name="Beard J."/>
            <person name="Benny G.L."/>
            <person name="Blankenship S."/>
            <person name="Bonito G."/>
            <person name="Cuomo C."/>
            <person name="Desiro A."/>
            <person name="Gervers K.A."/>
            <person name="Hundley H."/>
            <person name="Kuo A."/>
            <person name="LaButti K."/>
            <person name="Lang B.F."/>
            <person name="Lipzen A."/>
            <person name="O'Donnell K."/>
            <person name="Pangilinan J."/>
            <person name="Reynolds N."/>
            <person name="Sandor L."/>
            <person name="Smith M.W."/>
            <person name="Tsang A."/>
            <person name="Grigoriev I.V."/>
            <person name="Stajich J.E."/>
            <person name="Spatafora J.W."/>
        </authorList>
    </citation>
    <scope>NUCLEOTIDE SEQUENCE</scope>
    <source>
        <strain evidence="6">RSA 2281</strain>
    </source>
</reference>
<dbReference type="SUPFAM" id="SSF103473">
    <property type="entry name" value="MFS general substrate transporter"/>
    <property type="match status" value="1"/>
</dbReference>
<dbReference type="InterPro" id="IPR036259">
    <property type="entry name" value="MFS_trans_sf"/>
</dbReference>
<feature type="region of interest" description="Disordered" evidence="3">
    <location>
        <begin position="19"/>
        <end position="39"/>
    </location>
</feature>
<keyword evidence="4" id="KW-0472">Membrane</keyword>
<dbReference type="InterPro" id="IPR020846">
    <property type="entry name" value="MFS_dom"/>
</dbReference>
<keyword evidence="7" id="KW-1185">Reference proteome</keyword>
<dbReference type="Pfam" id="PF07690">
    <property type="entry name" value="MFS_1"/>
    <property type="match status" value="1"/>
</dbReference>
<feature type="transmembrane region" description="Helical" evidence="4">
    <location>
        <begin position="202"/>
        <end position="220"/>
    </location>
</feature>
<dbReference type="EMBL" id="JAIXMP010000018">
    <property type="protein sequence ID" value="KAI9258912.1"/>
    <property type="molecule type" value="Genomic_DNA"/>
</dbReference>
<feature type="transmembrane region" description="Helical" evidence="4">
    <location>
        <begin position="232"/>
        <end position="252"/>
    </location>
</feature>
<keyword evidence="4" id="KW-0812">Transmembrane</keyword>
<dbReference type="GO" id="GO:0016020">
    <property type="term" value="C:membrane"/>
    <property type="evidence" value="ECO:0007669"/>
    <property type="project" value="UniProtKB-SubCell"/>
</dbReference>
<sequence length="466" mass="51684">MIQKSYMAVVNSSNRQHIQKQNRTAVSMDGSTKNDFSSAKKYDSSTTLVASPSEEERYKSLVSFPPTDGSYAWMVATGIILGTLLTGLSNCWGIMQDYYLRNKVFDSPHVISQLTMVGNLLQMFIYSFVFFGNILCPFVGVKWLLIIGTSMMSIGLVLSGMATSIWHLYLSLGVCTGIGISIHFAVALRVMAQWFVKRRNTACGIQAATVPFTSLILPFMMTPINNNLGPAWTYIILGIIFFAIHCSAILMVKERLTEQERDAEKKNVLDFSVLKNTDLVIWLMVGPIQLFAQYLVYTFLPSYATYLGLSDWQGATIVTIVSLMNCVGRTGGGVVADKIGPLNTFIIAMIIAMITVWVNWVLAKSFIALIAFAVIFGVVYGCYGPTATGVVLSIIDMKQYYSATSFRMLVFCTCIFGPMIATHVESMNHGEPFFYCKIVTGIGYALCALLSIVLKFRKNRNLFVKI</sequence>
<evidence type="ECO:0000256" key="2">
    <source>
        <dbReference type="ARBA" id="ARBA00006727"/>
    </source>
</evidence>
<dbReference type="Gene3D" id="1.20.1250.20">
    <property type="entry name" value="MFS general substrate transporter like domains"/>
    <property type="match status" value="2"/>
</dbReference>
<feature type="transmembrane region" description="Helical" evidence="4">
    <location>
        <begin position="312"/>
        <end position="328"/>
    </location>
</feature>
<dbReference type="PANTHER" id="PTHR11360">
    <property type="entry name" value="MONOCARBOXYLATE TRANSPORTER"/>
    <property type="match status" value="1"/>
</dbReference>
<protein>
    <submittedName>
        <fullName evidence="6">Major facilitator superfamily domain-containing protein</fullName>
    </submittedName>
</protein>
<feature type="transmembrane region" description="Helical" evidence="4">
    <location>
        <begin position="279"/>
        <end position="300"/>
    </location>
</feature>
<feature type="transmembrane region" description="Helical" evidence="4">
    <location>
        <begin position="340"/>
        <end position="360"/>
    </location>
</feature>
<dbReference type="AlphaFoldDB" id="A0AAD5JXN5"/>
<feature type="compositionally biased region" description="Polar residues" evidence="3">
    <location>
        <begin position="19"/>
        <end position="37"/>
    </location>
</feature>
<evidence type="ECO:0000313" key="6">
    <source>
        <dbReference type="EMBL" id="KAI9258912.1"/>
    </source>
</evidence>
<feature type="transmembrane region" description="Helical" evidence="4">
    <location>
        <begin position="406"/>
        <end position="426"/>
    </location>
</feature>
<accession>A0AAD5JXN5</accession>
<proteinExistence type="inferred from homology"/>
<feature type="transmembrane region" description="Helical" evidence="4">
    <location>
        <begin position="71"/>
        <end position="95"/>
    </location>
</feature>
<dbReference type="Proteomes" id="UP001209540">
    <property type="component" value="Unassembled WGS sequence"/>
</dbReference>
<organism evidence="6 7">
    <name type="scientific">Phascolomyces articulosus</name>
    <dbReference type="NCBI Taxonomy" id="60185"/>
    <lineage>
        <taxon>Eukaryota</taxon>
        <taxon>Fungi</taxon>
        <taxon>Fungi incertae sedis</taxon>
        <taxon>Mucoromycota</taxon>
        <taxon>Mucoromycotina</taxon>
        <taxon>Mucoromycetes</taxon>
        <taxon>Mucorales</taxon>
        <taxon>Lichtheimiaceae</taxon>
        <taxon>Phascolomyces</taxon>
    </lineage>
</organism>
<name>A0AAD5JXN5_9FUNG</name>